<organism evidence="10 11">
    <name type="scientific">Paenibacillus phytorum</name>
    <dbReference type="NCBI Taxonomy" id="2654977"/>
    <lineage>
        <taxon>Bacteria</taxon>
        <taxon>Bacillati</taxon>
        <taxon>Bacillota</taxon>
        <taxon>Bacilli</taxon>
        <taxon>Bacillales</taxon>
        <taxon>Paenibacillaceae</taxon>
        <taxon>Paenibacillus</taxon>
    </lineage>
</organism>
<keyword evidence="7" id="KW-0449">Lipoprotein</keyword>
<comment type="similarity">
    <text evidence="2">Belongs to the GerABKC lipoprotein family.</text>
</comment>
<evidence type="ECO:0000256" key="5">
    <source>
        <dbReference type="ARBA" id="ARBA00023136"/>
    </source>
</evidence>
<dbReference type="NCBIfam" id="TIGR02887">
    <property type="entry name" value="spore_ger_x_C"/>
    <property type="match status" value="1"/>
</dbReference>
<dbReference type="EMBL" id="WHOA01000224">
    <property type="protein sequence ID" value="NOU75719.1"/>
    <property type="molecule type" value="Genomic_DNA"/>
</dbReference>
<keyword evidence="6" id="KW-0564">Palmitate</keyword>
<keyword evidence="11" id="KW-1185">Reference proteome</keyword>
<protein>
    <submittedName>
        <fullName evidence="10">Ger(X)C family spore germination protein</fullName>
    </submittedName>
</protein>
<dbReference type="InterPro" id="IPR057336">
    <property type="entry name" value="GerAC_N"/>
</dbReference>
<keyword evidence="5" id="KW-0472">Membrane</keyword>
<evidence type="ECO:0000256" key="3">
    <source>
        <dbReference type="ARBA" id="ARBA00022544"/>
    </source>
</evidence>
<feature type="domain" description="Spore germination protein N-terminal" evidence="9">
    <location>
        <begin position="23"/>
        <end position="194"/>
    </location>
</feature>
<evidence type="ECO:0000259" key="9">
    <source>
        <dbReference type="Pfam" id="PF25198"/>
    </source>
</evidence>
<dbReference type="Pfam" id="PF25198">
    <property type="entry name" value="Spore_GerAC_N"/>
    <property type="match status" value="1"/>
</dbReference>
<evidence type="ECO:0000256" key="1">
    <source>
        <dbReference type="ARBA" id="ARBA00004635"/>
    </source>
</evidence>
<dbReference type="RefSeq" id="WP_171647630.1">
    <property type="nucleotide sequence ID" value="NZ_WHOA01000224.1"/>
</dbReference>
<dbReference type="Gene3D" id="3.30.300.210">
    <property type="entry name" value="Nutrient germinant receptor protein C, domain 3"/>
    <property type="match status" value="1"/>
</dbReference>
<keyword evidence="3" id="KW-0309">Germination</keyword>
<dbReference type="InterPro" id="IPR038501">
    <property type="entry name" value="Spore_GerAC_C_sf"/>
</dbReference>
<accession>A0ABX1Y539</accession>
<dbReference type="Pfam" id="PF05504">
    <property type="entry name" value="Spore_GerAC"/>
    <property type="match status" value="1"/>
</dbReference>
<dbReference type="PANTHER" id="PTHR35789:SF1">
    <property type="entry name" value="SPORE GERMINATION PROTEIN B3"/>
    <property type="match status" value="1"/>
</dbReference>
<evidence type="ECO:0000256" key="2">
    <source>
        <dbReference type="ARBA" id="ARBA00007886"/>
    </source>
</evidence>
<proteinExistence type="inferred from homology"/>
<evidence type="ECO:0000313" key="11">
    <source>
        <dbReference type="Proteomes" id="UP000616779"/>
    </source>
</evidence>
<gene>
    <name evidence="10" type="ORF">GC098_30865</name>
</gene>
<name>A0ABX1Y539_9BACL</name>
<comment type="subcellular location">
    <subcellularLocation>
        <location evidence="1">Membrane</location>
        <topology evidence="1">Lipid-anchor</topology>
    </subcellularLocation>
</comment>
<evidence type="ECO:0000256" key="6">
    <source>
        <dbReference type="ARBA" id="ARBA00023139"/>
    </source>
</evidence>
<dbReference type="Proteomes" id="UP000616779">
    <property type="component" value="Unassembled WGS sequence"/>
</dbReference>
<dbReference type="InterPro" id="IPR008844">
    <property type="entry name" value="Spore_GerAC-like"/>
</dbReference>
<sequence>MLSKRPGLLASILLLLLLTGCWDRRELNDSLFELGSGVDLLEDGTILVIGQFMVPTKSGEAGGGLKKPFLIETGVGKTAPDCFWDMQLKLSRRITRGHRNNIFYGEAMVKAGLSNFMDTVTRDPDSRLKSDIWVVKGGTALEFMQMSYPLENMPSIALSKIRHVIGKTTGNSLLELLVEQNVEGSGPTLPAVEIRYDPKLRKKSLQVYGRAILNRNQQLAGYLNRIESAYRLWITGETVRIPITVDLPNGRGRFNTEVNQLHASIRSAVKADRVEIDVDLKGSGVVLESQPAVDLRNPDDLRAFEDEMNRHIEKKQLGIIQKAQKQFKVDVFHFGQAVSRQNPKAWAQLNDHWEQVFSDAKVTVHSRVRIKRIGLQGPPLNKP</sequence>
<evidence type="ECO:0000313" key="10">
    <source>
        <dbReference type="EMBL" id="NOU75719.1"/>
    </source>
</evidence>
<keyword evidence="4" id="KW-0732">Signal</keyword>
<dbReference type="PANTHER" id="PTHR35789">
    <property type="entry name" value="SPORE GERMINATION PROTEIN B3"/>
    <property type="match status" value="1"/>
</dbReference>
<comment type="caution">
    <text evidence="10">The sequence shown here is derived from an EMBL/GenBank/DDBJ whole genome shotgun (WGS) entry which is preliminary data.</text>
</comment>
<dbReference type="PROSITE" id="PS51257">
    <property type="entry name" value="PROKAR_LIPOPROTEIN"/>
    <property type="match status" value="1"/>
</dbReference>
<evidence type="ECO:0000256" key="4">
    <source>
        <dbReference type="ARBA" id="ARBA00022729"/>
    </source>
</evidence>
<evidence type="ECO:0000256" key="7">
    <source>
        <dbReference type="ARBA" id="ARBA00023288"/>
    </source>
</evidence>
<dbReference type="InterPro" id="IPR046953">
    <property type="entry name" value="Spore_GerAC-like_C"/>
</dbReference>
<reference evidence="10 11" key="1">
    <citation type="submission" date="2019-10" db="EMBL/GenBank/DDBJ databases">
        <title>Description of Paenibacillus terrestris sp. nov.</title>
        <authorList>
            <person name="Carlier A."/>
            <person name="Qi S."/>
        </authorList>
    </citation>
    <scope>NUCLEOTIDE SEQUENCE [LARGE SCALE GENOMIC DNA]</scope>
    <source>
        <strain evidence="10 11">LMG 31458</strain>
    </source>
</reference>
<feature type="domain" description="Spore germination GerAC-like C-terminal" evidence="8">
    <location>
        <begin position="209"/>
        <end position="374"/>
    </location>
</feature>
<evidence type="ECO:0000259" key="8">
    <source>
        <dbReference type="Pfam" id="PF05504"/>
    </source>
</evidence>